<keyword evidence="4" id="KW-0653">Protein transport</keyword>
<dbReference type="GO" id="GO:0005793">
    <property type="term" value="C:endoplasmic reticulum-Golgi intermediate compartment"/>
    <property type="evidence" value="ECO:0007669"/>
    <property type="project" value="UniProtKB-SubCell"/>
</dbReference>
<dbReference type="InterPro" id="IPR016024">
    <property type="entry name" value="ARM-type_fold"/>
</dbReference>
<evidence type="ECO:0000256" key="1">
    <source>
        <dbReference type="ARBA" id="ARBA00004222"/>
    </source>
</evidence>
<dbReference type="GO" id="GO:0005085">
    <property type="term" value="F:guanyl-nucleotide exchange factor activity"/>
    <property type="evidence" value="ECO:0007669"/>
    <property type="project" value="InterPro"/>
</dbReference>
<dbReference type="Gene3D" id="1.10.220.20">
    <property type="match status" value="1"/>
</dbReference>
<dbReference type="Pfam" id="PF23325">
    <property type="entry name" value="TPR_28"/>
    <property type="match status" value="1"/>
</dbReference>
<evidence type="ECO:0000313" key="9">
    <source>
        <dbReference type="Proteomes" id="UP000826195"/>
    </source>
</evidence>
<dbReference type="GO" id="GO:0032012">
    <property type="term" value="P:regulation of ARF protein signal transduction"/>
    <property type="evidence" value="ECO:0007669"/>
    <property type="project" value="InterPro"/>
</dbReference>
<feature type="domain" description="SEC7" evidence="7">
    <location>
        <begin position="691"/>
        <end position="883"/>
    </location>
</feature>
<proteinExistence type="predicted"/>
<keyword evidence="5" id="KW-0333">Golgi apparatus</keyword>
<comment type="subcellular location">
    <subcellularLocation>
        <location evidence="2">Endoplasmic reticulum-Golgi intermediate compartment</location>
    </subcellularLocation>
    <subcellularLocation>
        <location evidence="1">Golgi apparatus</location>
        <location evidence="1">cis-Golgi network</location>
    </subcellularLocation>
</comment>
<evidence type="ECO:0000256" key="2">
    <source>
        <dbReference type="ARBA" id="ARBA00004399"/>
    </source>
</evidence>
<gene>
    <name evidence="8" type="ORF">KQX54_018172</name>
</gene>
<keyword evidence="9" id="KW-1185">Reference proteome</keyword>
<sequence length="1798" mass="199589">MSKSGCPGAGLYVVEGEVSLLMTAMRRGVRWSSHSHQDEDQDVLMKGLTTLKEALSDSKSLSQLEPGVFLAPFLEIIRSEETTGPVTSLALAAVNKIISYGLIDNDHPAISSCVEAVSDAVTHARFVGTDASSDGVVLMRILQVLRALVLAPIGDHLSDESICEIMLSCFRICFETRLSELLRRTAEHCLRDMVHHLFVRLPQFADDTRVLPNMKKMRANGIENTRPKRKISKNLKQKVKPANDDLDDTDTKDLLSPVERIRGNHLATTPITPAGNIVDMQGSLDQGTPDKIEEEKDKLKDSNSEGKLVDKDQEGNPIAKDQEGNSIVKDQEGNPVAKDQEGNPVAKDQEGNPVANDQEGNPVANDQGDKTVEKDQEGKTVNDNEKDKPIQENGDKSEEDKIGESVKSNEDTKNEEKSKETIPESPELAQSPLGSVEDLSVDEKLPKIVVDEVQEYVNQQGVRFTPLQQLTPYGALCIRELFRFLVTLCNPSDKQNTETMTHVGLSLLQVALEISADALANFPSLLTVVKDELSRNLIVLLSTERLSILAADLQVAFLVFESQREHLKFQLEHYLLKLMEIIDSESSRISYEQRELALEAITRLWRIPGLPAEMYINYDCGLYSSNLYEELMKLLSKNASALMGNMHSIQFVALDAIIMLIAGIEARCKGYKDLYKPARHDPSPVLPTVEDLKLAKTNKRWLAHGTEKFNEHPRTGIAKLAEHGLLGLGEPDPERIAKLLRENPMLDKLAIAEYISRKENTNILNAFVKSLDLRNMRVDQALRFYLESFRLPGEAPLISHLLEKFAEHWHDSNGRPFASADAAFTLAYAVIMLNVDQHNRVATKQNNPMTVEQFKKNVKNCNGGNADFDQDMLEEIYNSIKSDEIVMPAEQTGLVKENYLWKVLLRRGESPESAYIKVGNEGSFVDKELAERAWAPIISALCRAYDKAPDRTLQRRVAQTFLWCAGISAHYNMTSDLDTLIVSLCKFTGLATGGEPDQVILHFGGSGRCQLAARTLFKITHLHGDGLRASWKNIIDCMQTLYKARLLPKNMTDGEDFLDPLGKVSLLREPTTPKAPPAGQGILSSLYSYIALDSRVPHPAEATAKKRAADCIANCYLKQILEESKFLQESSLRPLVGALVSVNSHDEDIAVFLLELLLEVTIQNRDRVMCIWPIVLAHMDGLLTTAARENHPYLLERVAVGMLRLAIRLLRGEEFAVTVLPPLMPLTHLPSATTAPLARQIAYGLFELLKTGAANIHSSEDWKVVFSLLECSGAGALSPKHTSEDTTQRSVLDQRPISPVPEWVLVSPTGTEAPLPVAADSIVLDRDFLTHDPVSLIKSCESLTFLVRDVAHVTPFNFELCIQCIRTFVEAVLQVPSKRVKLNPLALENETYHAAPIQLLELMHTLHARTAQVFRWWAEESGTTEVVSLWPTAWRPLLQGIARLCCDSRRGVRAAAITYLQSTLLAADLNQLTAIEWSQCLEQVLFPLLAQLLGPIAAHDPIGVEETRVRAAMLLSKVFLHHLTPLLTLPGFLPLWLTVLDLLRSYMHVDHSELLFEAIPESLKNMLLVMSSTGVLTPTSNLWEPTWRTINGFLPNLKEELFPEPQVESEEAKGSEVISLVEQEQPSFRIEGSIAVQPDSQDGNDVPVGIPLVVPSLGENDVNKSPNRNSVLLSAEYYRAVGQDFGIPSLGVEAKEQQQVINLLNQPPPSVASPVAIQPISQSFEFYLPRVDGKAESALEEQTEEGRVEQQDLEGSFSPTHQLTANKPPQLVNTTMFNSAAYFSEDPAADRLFVVTNP</sequence>
<dbReference type="SUPFAM" id="SSF48425">
    <property type="entry name" value="Sec7 domain"/>
    <property type="match status" value="1"/>
</dbReference>
<dbReference type="SMART" id="SM00222">
    <property type="entry name" value="Sec7"/>
    <property type="match status" value="1"/>
</dbReference>
<dbReference type="EMBL" id="JAHXZJ010002237">
    <property type="protein sequence ID" value="KAH0547257.1"/>
    <property type="molecule type" value="Genomic_DNA"/>
</dbReference>
<dbReference type="PANTHER" id="PTHR10663">
    <property type="entry name" value="GUANYL-NUCLEOTIDE EXCHANGE FACTOR"/>
    <property type="match status" value="1"/>
</dbReference>
<dbReference type="InterPro" id="IPR056604">
    <property type="entry name" value="GBF1-like_TPR"/>
</dbReference>
<evidence type="ECO:0000313" key="8">
    <source>
        <dbReference type="EMBL" id="KAH0547257.1"/>
    </source>
</evidence>
<feature type="compositionally biased region" description="Basic and acidic residues" evidence="6">
    <location>
        <begin position="367"/>
        <end position="422"/>
    </location>
</feature>
<dbReference type="GO" id="GO:0010256">
    <property type="term" value="P:endomembrane system organization"/>
    <property type="evidence" value="ECO:0007669"/>
    <property type="project" value="UniProtKB-ARBA"/>
</dbReference>
<dbReference type="InterPro" id="IPR032691">
    <property type="entry name" value="Mon2/Sec7/BIG1-like_HUS"/>
</dbReference>
<dbReference type="InterPro" id="IPR023394">
    <property type="entry name" value="Sec7_C_sf"/>
</dbReference>
<dbReference type="PANTHER" id="PTHR10663:SF388">
    <property type="entry name" value="GOLGI-SPECIFIC BREFELDIN A-RESISTANCE GUANINE NUCLEOTIDE EXCHANGE FACTOR 1"/>
    <property type="match status" value="1"/>
</dbReference>
<dbReference type="Pfam" id="PF01369">
    <property type="entry name" value="Sec7"/>
    <property type="match status" value="1"/>
</dbReference>
<dbReference type="InterPro" id="IPR032629">
    <property type="entry name" value="DCB_dom"/>
</dbReference>
<dbReference type="InterPro" id="IPR035999">
    <property type="entry name" value="Sec7_dom_sf"/>
</dbReference>
<organism evidence="8 9">
    <name type="scientific">Cotesia glomerata</name>
    <name type="common">Lepidopteran parasitic wasp</name>
    <name type="synonym">Apanteles glomeratus</name>
    <dbReference type="NCBI Taxonomy" id="32391"/>
    <lineage>
        <taxon>Eukaryota</taxon>
        <taxon>Metazoa</taxon>
        <taxon>Ecdysozoa</taxon>
        <taxon>Arthropoda</taxon>
        <taxon>Hexapoda</taxon>
        <taxon>Insecta</taxon>
        <taxon>Pterygota</taxon>
        <taxon>Neoptera</taxon>
        <taxon>Endopterygota</taxon>
        <taxon>Hymenoptera</taxon>
        <taxon>Apocrita</taxon>
        <taxon>Ichneumonoidea</taxon>
        <taxon>Braconidae</taxon>
        <taxon>Microgastrinae</taxon>
        <taxon>Cotesia</taxon>
    </lineage>
</organism>
<dbReference type="CDD" id="cd00171">
    <property type="entry name" value="Sec7"/>
    <property type="match status" value="1"/>
</dbReference>
<dbReference type="Proteomes" id="UP000826195">
    <property type="component" value="Unassembled WGS sequence"/>
</dbReference>
<evidence type="ECO:0000256" key="6">
    <source>
        <dbReference type="SAM" id="MobiDB-lite"/>
    </source>
</evidence>
<feature type="compositionally biased region" description="Basic and acidic residues" evidence="6">
    <location>
        <begin position="288"/>
        <end position="314"/>
    </location>
</feature>
<evidence type="ECO:0000256" key="5">
    <source>
        <dbReference type="ARBA" id="ARBA00023034"/>
    </source>
</evidence>
<dbReference type="SUPFAM" id="SSF48371">
    <property type="entry name" value="ARM repeat"/>
    <property type="match status" value="1"/>
</dbReference>
<dbReference type="GO" id="GO:0016197">
    <property type="term" value="P:endosomal transport"/>
    <property type="evidence" value="ECO:0007669"/>
    <property type="project" value="UniProtKB-ARBA"/>
</dbReference>
<evidence type="ECO:0000256" key="3">
    <source>
        <dbReference type="ARBA" id="ARBA00022448"/>
    </source>
</evidence>
<dbReference type="Gene3D" id="1.10.1000.11">
    <property type="entry name" value="Arf Nucleotide-binding Site Opener,domain 2"/>
    <property type="match status" value="1"/>
</dbReference>
<evidence type="ECO:0000256" key="4">
    <source>
        <dbReference type="ARBA" id="ARBA00022927"/>
    </source>
</evidence>
<dbReference type="GO" id="GO:0005794">
    <property type="term" value="C:Golgi apparatus"/>
    <property type="evidence" value="ECO:0007669"/>
    <property type="project" value="UniProtKB-SubCell"/>
</dbReference>
<accession>A0AAV7HT54</accession>
<dbReference type="GO" id="GO:0015031">
    <property type="term" value="P:protein transport"/>
    <property type="evidence" value="ECO:0007669"/>
    <property type="project" value="UniProtKB-KW"/>
</dbReference>
<feature type="region of interest" description="Disordered" evidence="6">
    <location>
        <begin position="264"/>
        <end position="436"/>
    </location>
</feature>
<dbReference type="Pfam" id="PF16213">
    <property type="entry name" value="DCB"/>
    <property type="match status" value="1"/>
</dbReference>
<protein>
    <recommendedName>
        <fullName evidence="7">SEC7 domain-containing protein</fullName>
    </recommendedName>
</protein>
<keyword evidence="3" id="KW-0813">Transport</keyword>
<dbReference type="FunFam" id="1.10.1000.11:FF:000007">
    <property type="entry name" value="Golgi-specific brefeldin A-resistance guanine nucleotide exchange factor 1"/>
    <property type="match status" value="1"/>
</dbReference>
<dbReference type="Pfam" id="PF12783">
    <property type="entry name" value="Sec7-like_HUS"/>
    <property type="match status" value="1"/>
</dbReference>
<comment type="caution">
    <text evidence="8">The sequence shown here is derived from an EMBL/GenBank/DDBJ whole genome shotgun (WGS) entry which is preliminary data.</text>
</comment>
<name>A0AAV7HT54_COTGL</name>
<dbReference type="PROSITE" id="PS50190">
    <property type="entry name" value="SEC7"/>
    <property type="match status" value="1"/>
</dbReference>
<evidence type="ECO:0000259" key="7">
    <source>
        <dbReference type="PROSITE" id="PS50190"/>
    </source>
</evidence>
<reference evidence="8 9" key="1">
    <citation type="journal article" date="2021" name="J. Hered.">
        <title>A chromosome-level genome assembly of the parasitoid wasp, Cotesia glomerata (Hymenoptera: Braconidae).</title>
        <authorList>
            <person name="Pinto B.J."/>
            <person name="Weis J.J."/>
            <person name="Gamble T."/>
            <person name="Ode P.J."/>
            <person name="Paul R."/>
            <person name="Zaspel J.M."/>
        </authorList>
    </citation>
    <scope>NUCLEOTIDE SEQUENCE [LARGE SCALE GENOMIC DNA]</scope>
    <source>
        <strain evidence="8">CgM1</strain>
    </source>
</reference>
<dbReference type="InterPro" id="IPR000904">
    <property type="entry name" value="Sec7_dom"/>
</dbReference>